<dbReference type="Proteomes" id="UP000305709">
    <property type="component" value="Unassembled WGS sequence"/>
</dbReference>
<dbReference type="OrthoDB" id="7870861at2"/>
<protein>
    <submittedName>
        <fullName evidence="1">Uncharacterized protein</fullName>
    </submittedName>
</protein>
<accession>A0A5C4NIC4</accession>
<sequence>MTRHIDPTTRHIVDHPAPENAGLRLRHFLRLAREDGRHPAAQALDRRRREVPAEETLQPVLRMLRDRDH</sequence>
<evidence type="ECO:0000313" key="2">
    <source>
        <dbReference type="Proteomes" id="UP000305709"/>
    </source>
</evidence>
<comment type="caution">
    <text evidence="1">The sequence shown here is derived from an EMBL/GenBank/DDBJ whole genome shotgun (WGS) entry which is preliminary data.</text>
</comment>
<dbReference type="AlphaFoldDB" id="A0A5C4NIC4"/>
<gene>
    <name evidence="1" type="ORF">FHG71_08605</name>
</gene>
<organism evidence="1 2">
    <name type="scientific">Rubellimicrobium roseum</name>
    <dbReference type="NCBI Taxonomy" id="687525"/>
    <lineage>
        <taxon>Bacteria</taxon>
        <taxon>Pseudomonadati</taxon>
        <taxon>Pseudomonadota</taxon>
        <taxon>Alphaproteobacteria</taxon>
        <taxon>Rhodobacterales</taxon>
        <taxon>Roseobacteraceae</taxon>
        <taxon>Rubellimicrobium</taxon>
    </lineage>
</organism>
<proteinExistence type="predicted"/>
<evidence type="ECO:0000313" key="1">
    <source>
        <dbReference type="EMBL" id="TNC72437.1"/>
    </source>
</evidence>
<name>A0A5C4NIC4_9RHOB</name>
<keyword evidence="2" id="KW-1185">Reference proteome</keyword>
<reference evidence="1 2" key="1">
    <citation type="submission" date="2019-06" db="EMBL/GenBank/DDBJ databases">
        <authorList>
            <person name="Jiang L."/>
        </authorList>
    </citation>
    <scope>NUCLEOTIDE SEQUENCE [LARGE SCALE GENOMIC DNA]</scope>
    <source>
        <strain evidence="1 2">YIM 48858</strain>
    </source>
</reference>
<dbReference type="RefSeq" id="WP_139081220.1">
    <property type="nucleotide sequence ID" value="NZ_VDFV01000008.1"/>
</dbReference>
<dbReference type="EMBL" id="VDFV01000008">
    <property type="protein sequence ID" value="TNC72437.1"/>
    <property type="molecule type" value="Genomic_DNA"/>
</dbReference>